<evidence type="ECO:0000313" key="2">
    <source>
        <dbReference type="Proteomes" id="UP000716906"/>
    </source>
</evidence>
<keyword evidence="2" id="KW-1185">Reference proteome</keyword>
<gene>
    <name evidence="1" type="ORF">H7U36_03555</name>
</gene>
<name>A0ABS2E6D6_9FIRM</name>
<dbReference type="RefSeq" id="WP_205155723.1">
    <property type="nucleotide sequence ID" value="NZ_JACLYY010000002.1"/>
</dbReference>
<sequence length="55" mass="6131">MKKPGKKNRCKSFRKVKGCVVIFLIWININAIPCEKITVDAQTGNGTSIDIAIIR</sequence>
<accession>A0ABS2E6D6</accession>
<proteinExistence type="predicted"/>
<protein>
    <submittedName>
        <fullName evidence="1">Uncharacterized protein</fullName>
    </submittedName>
</protein>
<reference evidence="1 2" key="1">
    <citation type="journal article" date="2021" name="Sci. Rep.">
        <title>The distribution of antibiotic resistance genes in chicken gut microbiota commensals.</title>
        <authorList>
            <person name="Juricova H."/>
            <person name="Matiasovicova J."/>
            <person name="Kubasova T."/>
            <person name="Cejkova D."/>
            <person name="Rychlik I."/>
        </authorList>
    </citation>
    <scope>NUCLEOTIDE SEQUENCE [LARGE SCALE GENOMIC DNA]</scope>
    <source>
        <strain evidence="1 2">An773</strain>
    </source>
</reference>
<organism evidence="1 2">
    <name type="scientific">Faecalicatena fissicatena</name>
    <dbReference type="NCBI Taxonomy" id="290055"/>
    <lineage>
        <taxon>Bacteria</taxon>
        <taxon>Bacillati</taxon>
        <taxon>Bacillota</taxon>
        <taxon>Clostridia</taxon>
        <taxon>Lachnospirales</taxon>
        <taxon>Lachnospiraceae</taxon>
        <taxon>Faecalicatena</taxon>
    </lineage>
</organism>
<comment type="caution">
    <text evidence="1">The sequence shown here is derived from an EMBL/GenBank/DDBJ whole genome shotgun (WGS) entry which is preliminary data.</text>
</comment>
<dbReference type="EMBL" id="JACLYY010000002">
    <property type="protein sequence ID" value="MBM6737184.1"/>
    <property type="molecule type" value="Genomic_DNA"/>
</dbReference>
<evidence type="ECO:0000313" key="1">
    <source>
        <dbReference type="EMBL" id="MBM6737184.1"/>
    </source>
</evidence>
<dbReference type="Proteomes" id="UP000716906">
    <property type="component" value="Unassembled WGS sequence"/>
</dbReference>